<keyword evidence="4" id="KW-0998">Cell outer membrane</keyword>
<dbReference type="AlphaFoldDB" id="A0A1H9P1X2"/>
<dbReference type="Pfam" id="PF13505">
    <property type="entry name" value="OMP_b-brl"/>
    <property type="match status" value="2"/>
</dbReference>
<evidence type="ECO:0000256" key="3">
    <source>
        <dbReference type="ARBA" id="ARBA00023136"/>
    </source>
</evidence>
<protein>
    <submittedName>
        <fullName evidence="8">Opacity protein</fullName>
    </submittedName>
</protein>
<accession>A0A1H9P1X2</accession>
<keyword evidence="3" id="KW-0472">Membrane</keyword>
<keyword evidence="2 6" id="KW-0732">Signal</keyword>
<feature type="domain" description="Outer membrane protein beta-barrel" evidence="7">
    <location>
        <begin position="10"/>
        <end position="180"/>
    </location>
</feature>
<gene>
    <name evidence="8" type="ORF">SAMN05216548_11828</name>
</gene>
<dbReference type="RefSeq" id="WP_177176930.1">
    <property type="nucleotide sequence ID" value="NZ_FOFG01000018.1"/>
</dbReference>
<comment type="similarity">
    <text evidence="5">Belongs to the Omp25/RopB family.</text>
</comment>
<keyword evidence="9" id="KW-1185">Reference proteome</keyword>
<evidence type="ECO:0000259" key="7">
    <source>
        <dbReference type="Pfam" id="PF13505"/>
    </source>
</evidence>
<dbReference type="GO" id="GO:0009279">
    <property type="term" value="C:cell outer membrane"/>
    <property type="evidence" value="ECO:0007669"/>
    <property type="project" value="UniProtKB-SubCell"/>
</dbReference>
<comment type="subcellular location">
    <subcellularLocation>
        <location evidence="1">Cell outer membrane</location>
    </subcellularLocation>
</comment>
<evidence type="ECO:0000256" key="1">
    <source>
        <dbReference type="ARBA" id="ARBA00004442"/>
    </source>
</evidence>
<feature type="chain" id="PRO_5011463439" evidence="6">
    <location>
        <begin position="24"/>
        <end position="424"/>
    </location>
</feature>
<dbReference type="Proteomes" id="UP000199647">
    <property type="component" value="Unassembled WGS sequence"/>
</dbReference>
<dbReference type="EMBL" id="FOFG01000018">
    <property type="protein sequence ID" value="SER42111.1"/>
    <property type="molecule type" value="Genomic_DNA"/>
</dbReference>
<organism evidence="8 9">
    <name type="scientific">Faunimonas pinastri</name>
    <dbReference type="NCBI Taxonomy" id="1855383"/>
    <lineage>
        <taxon>Bacteria</taxon>
        <taxon>Pseudomonadati</taxon>
        <taxon>Pseudomonadota</taxon>
        <taxon>Alphaproteobacteria</taxon>
        <taxon>Hyphomicrobiales</taxon>
        <taxon>Afifellaceae</taxon>
        <taxon>Faunimonas</taxon>
    </lineage>
</organism>
<evidence type="ECO:0000313" key="8">
    <source>
        <dbReference type="EMBL" id="SER42111.1"/>
    </source>
</evidence>
<evidence type="ECO:0000256" key="5">
    <source>
        <dbReference type="ARBA" id="ARBA00038306"/>
    </source>
</evidence>
<proteinExistence type="inferred from homology"/>
<dbReference type="PANTHER" id="PTHR34001">
    <property type="entry name" value="BLL7405 PROTEIN"/>
    <property type="match status" value="1"/>
</dbReference>
<feature type="domain" description="Outer membrane protein beta-barrel" evidence="7">
    <location>
        <begin position="243"/>
        <end position="423"/>
    </location>
</feature>
<evidence type="ECO:0000256" key="4">
    <source>
        <dbReference type="ARBA" id="ARBA00023237"/>
    </source>
</evidence>
<dbReference type="InterPro" id="IPR051692">
    <property type="entry name" value="OMP-like"/>
</dbReference>
<dbReference type="InterPro" id="IPR011250">
    <property type="entry name" value="OMP/PagP_B-barrel"/>
</dbReference>
<sequence>MKVSFGLMALCLATTTLAGQAFAADLPQPVDAPIITQLSPASTWAGFYAGVFYGGAATTFHTKQGSSKSNTEYGQTGGGLIGYNFQSGRFVYGPEADIGLHVVRGTNGGGDDLAASDVDSMYSARLRARLGYDMGSIMPFIAGGVAMNETYQHDPNAEYGDVQRLWGWTAGAGVDWKLNAPVLGSVVLRGEYVYEGYPEETFRYGGQSFKTREDTHIVRAAVIWRPGEKTETPTETNTGNVDWAGAYGGLLGGGSWAKTHTKGNGGSTSFDADGGLGGIYLGYNYMFGNWLLGAEGDISLADLTGSGDIPGGGDDHYRGNVDADLRLRAGYAVGRFLPFVAGGVNFARSEQKDEDTGSEKGRVPTDSWTVGGGLDYKLTDHVSVRGEYRYASTLKSVRLPVDDCNCRQDQDSHTVRFGAAYHFQ</sequence>
<dbReference type="Gene3D" id="2.40.160.20">
    <property type="match status" value="2"/>
</dbReference>
<evidence type="ECO:0000313" key="9">
    <source>
        <dbReference type="Proteomes" id="UP000199647"/>
    </source>
</evidence>
<reference evidence="8 9" key="1">
    <citation type="submission" date="2016-10" db="EMBL/GenBank/DDBJ databases">
        <authorList>
            <person name="de Groot N.N."/>
        </authorList>
    </citation>
    <scope>NUCLEOTIDE SEQUENCE [LARGE SCALE GENOMIC DNA]</scope>
    <source>
        <strain evidence="8 9">A52C2</strain>
    </source>
</reference>
<feature type="signal peptide" evidence="6">
    <location>
        <begin position="1"/>
        <end position="23"/>
    </location>
</feature>
<evidence type="ECO:0000256" key="6">
    <source>
        <dbReference type="SAM" id="SignalP"/>
    </source>
</evidence>
<dbReference type="SUPFAM" id="SSF56925">
    <property type="entry name" value="OMPA-like"/>
    <property type="match status" value="2"/>
</dbReference>
<dbReference type="InterPro" id="IPR027385">
    <property type="entry name" value="Beta-barrel_OMP"/>
</dbReference>
<dbReference type="PANTHER" id="PTHR34001:SF3">
    <property type="entry name" value="BLL7405 PROTEIN"/>
    <property type="match status" value="1"/>
</dbReference>
<evidence type="ECO:0000256" key="2">
    <source>
        <dbReference type="ARBA" id="ARBA00022729"/>
    </source>
</evidence>
<name>A0A1H9P1X2_9HYPH</name>
<dbReference type="STRING" id="1855383.SAMN05216548_11828"/>